<proteinExistence type="predicted"/>
<sequence>MKIKLTTISQRTNIRIKEIVEEIILPCFIRSLQNFLNKAFDEKSTQEKQTIEWDYQLYTDVYSLFMDVTDEQDTRNVEEDNPQPVQSAMDFNQGMSNCFQMRNRLDMSRICWLQD</sequence>
<gene>
    <name evidence="1" type="ORF">FDP41_006692</name>
</gene>
<evidence type="ECO:0000313" key="2">
    <source>
        <dbReference type="Proteomes" id="UP000444721"/>
    </source>
</evidence>
<protein>
    <submittedName>
        <fullName evidence="1">Uncharacterized protein</fullName>
    </submittedName>
</protein>
<organism evidence="1 2">
    <name type="scientific">Naegleria fowleri</name>
    <name type="common">Brain eating amoeba</name>
    <dbReference type="NCBI Taxonomy" id="5763"/>
    <lineage>
        <taxon>Eukaryota</taxon>
        <taxon>Discoba</taxon>
        <taxon>Heterolobosea</taxon>
        <taxon>Tetramitia</taxon>
        <taxon>Eutetramitia</taxon>
        <taxon>Vahlkampfiidae</taxon>
        <taxon>Naegleria</taxon>
    </lineage>
</organism>
<accession>A0A6A5BGZ6</accession>
<dbReference type="VEuPathDB" id="AmoebaDB:NfTy_074620"/>
<reference evidence="1 2" key="1">
    <citation type="journal article" date="2019" name="Sci. Rep.">
        <title>Nanopore sequencing improves the draft genome of the human pathogenic amoeba Naegleria fowleri.</title>
        <authorList>
            <person name="Liechti N."/>
            <person name="Schurch N."/>
            <person name="Bruggmann R."/>
            <person name="Wittwer M."/>
        </authorList>
    </citation>
    <scope>NUCLEOTIDE SEQUENCE [LARGE SCALE GENOMIC DNA]</scope>
    <source>
        <strain evidence="1 2">ATCC 30894</strain>
    </source>
</reference>
<comment type="caution">
    <text evidence="1">The sequence shown here is derived from an EMBL/GenBank/DDBJ whole genome shotgun (WGS) entry which is preliminary data.</text>
</comment>
<dbReference type="GeneID" id="68113910"/>
<name>A0A6A5BGZ6_NAEFO</name>
<dbReference type="AlphaFoldDB" id="A0A6A5BGZ6"/>
<keyword evidence="2" id="KW-1185">Reference proteome</keyword>
<dbReference type="VEuPathDB" id="AmoebaDB:FDP41_006692"/>
<dbReference type="EMBL" id="VFQX01000053">
    <property type="protein sequence ID" value="KAF0974082.1"/>
    <property type="molecule type" value="Genomic_DNA"/>
</dbReference>
<dbReference type="RefSeq" id="XP_044558795.1">
    <property type="nucleotide sequence ID" value="XM_044710354.1"/>
</dbReference>
<evidence type="ECO:0000313" key="1">
    <source>
        <dbReference type="EMBL" id="KAF0974082.1"/>
    </source>
</evidence>
<dbReference type="Proteomes" id="UP000444721">
    <property type="component" value="Unassembled WGS sequence"/>
</dbReference>